<organism evidence="8 9">
    <name type="scientific">Nocardiopsis endophytica</name>
    <dbReference type="NCBI Taxonomy" id="3018445"/>
    <lineage>
        <taxon>Bacteria</taxon>
        <taxon>Bacillati</taxon>
        <taxon>Actinomycetota</taxon>
        <taxon>Actinomycetes</taxon>
        <taxon>Streptosporangiales</taxon>
        <taxon>Nocardiopsidaceae</taxon>
        <taxon>Nocardiopsis</taxon>
    </lineage>
</organism>
<evidence type="ECO:0000256" key="1">
    <source>
        <dbReference type="ARBA" id="ARBA00004141"/>
    </source>
</evidence>
<gene>
    <name evidence="8" type="ORF">O4J56_25920</name>
</gene>
<feature type="transmembrane region" description="Helical" evidence="7">
    <location>
        <begin position="87"/>
        <end position="106"/>
    </location>
</feature>
<dbReference type="Proteomes" id="UP001527866">
    <property type="component" value="Unassembled WGS sequence"/>
</dbReference>
<feature type="region of interest" description="Disordered" evidence="6">
    <location>
        <begin position="1"/>
        <end position="30"/>
    </location>
</feature>
<dbReference type="InterPro" id="IPR045225">
    <property type="entry name" value="Uracil/uridine/allantoin_perm"/>
</dbReference>
<feature type="transmembrane region" description="Helical" evidence="7">
    <location>
        <begin position="450"/>
        <end position="469"/>
    </location>
</feature>
<feature type="transmembrane region" description="Helical" evidence="7">
    <location>
        <begin position="193"/>
        <end position="212"/>
    </location>
</feature>
<protein>
    <submittedName>
        <fullName evidence="8">NCS1 family transporter</fullName>
    </submittedName>
</protein>
<accession>A0ABT4UAY4</accession>
<evidence type="ECO:0000313" key="9">
    <source>
        <dbReference type="Proteomes" id="UP001527866"/>
    </source>
</evidence>
<comment type="subcellular location">
    <subcellularLocation>
        <location evidence="1">Membrane</location>
        <topology evidence="1">Multi-pass membrane protein</topology>
    </subcellularLocation>
</comment>
<keyword evidence="5 7" id="KW-0472">Membrane</keyword>
<feature type="transmembrane region" description="Helical" evidence="7">
    <location>
        <begin position="138"/>
        <end position="159"/>
    </location>
</feature>
<feature type="transmembrane region" description="Helical" evidence="7">
    <location>
        <begin position="425"/>
        <end position="444"/>
    </location>
</feature>
<evidence type="ECO:0000256" key="2">
    <source>
        <dbReference type="ARBA" id="ARBA00008974"/>
    </source>
</evidence>
<dbReference type="EMBL" id="JAQFWQ010000105">
    <property type="protein sequence ID" value="MDA2814111.1"/>
    <property type="molecule type" value="Genomic_DNA"/>
</dbReference>
<evidence type="ECO:0000256" key="4">
    <source>
        <dbReference type="ARBA" id="ARBA00022989"/>
    </source>
</evidence>
<feature type="transmembrane region" description="Helical" evidence="7">
    <location>
        <begin position="320"/>
        <end position="344"/>
    </location>
</feature>
<feature type="transmembrane region" description="Helical" evidence="7">
    <location>
        <begin position="275"/>
        <end position="300"/>
    </location>
</feature>
<dbReference type="RefSeq" id="WP_270689392.1">
    <property type="nucleotide sequence ID" value="NZ_JAQFWQ010000105.1"/>
</dbReference>
<evidence type="ECO:0000256" key="3">
    <source>
        <dbReference type="ARBA" id="ARBA00022692"/>
    </source>
</evidence>
<reference evidence="8 9" key="1">
    <citation type="submission" date="2023-01" db="EMBL/GenBank/DDBJ databases">
        <title>Draft genome sequence of Nocardiopsis sp. RSe5-2 isolated from halophytes.</title>
        <authorList>
            <person name="Duangmal K."/>
            <person name="Chantavorakit T."/>
        </authorList>
    </citation>
    <scope>NUCLEOTIDE SEQUENCE [LARGE SCALE GENOMIC DNA]</scope>
    <source>
        <strain evidence="8 9">RSe5-2</strain>
    </source>
</reference>
<feature type="transmembrane region" description="Helical" evidence="7">
    <location>
        <begin position="165"/>
        <end position="186"/>
    </location>
</feature>
<feature type="transmembrane region" description="Helical" evidence="7">
    <location>
        <begin position="52"/>
        <end position="75"/>
    </location>
</feature>
<dbReference type="CDD" id="cd10323">
    <property type="entry name" value="SLC-NCS1sbd"/>
    <property type="match status" value="1"/>
</dbReference>
<evidence type="ECO:0000256" key="6">
    <source>
        <dbReference type="SAM" id="MobiDB-lite"/>
    </source>
</evidence>
<dbReference type="PANTHER" id="PTHR30618:SF0">
    <property type="entry name" value="PURINE-URACIL PERMEASE NCS1"/>
    <property type="match status" value="1"/>
</dbReference>
<feature type="transmembrane region" description="Helical" evidence="7">
    <location>
        <begin position="382"/>
        <end position="404"/>
    </location>
</feature>
<evidence type="ECO:0000313" key="8">
    <source>
        <dbReference type="EMBL" id="MDA2814111.1"/>
    </source>
</evidence>
<comment type="caution">
    <text evidence="8">The sequence shown here is derived from an EMBL/GenBank/DDBJ whole genome shotgun (WGS) entry which is preliminary data.</text>
</comment>
<feature type="transmembrane region" description="Helical" evidence="7">
    <location>
        <begin position="356"/>
        <end position="376"/>
    </location>
</feature>
<name>A0ABT4UAY4_9ACTN</name>
<sequence length="521" mass="56393">MEAPVPGSRTGGAPPPGGGPAPDGDVAPSGRGRVNHLLEEAILPTWLTQRPISVWGFAWIWVGLAVVIVTFQYGANGVEGGVPLSQVMAVVFAATAALAIIMTLTADIGTEHGLSFAVYLRAPFGTVGTHFPSVSRGLVAACWFGIQTYLGALAINGLVEYWTGFAFWPLWYAVFLAVQVVNVALGIKAVERLASLAAPCILAISLWMYLTLDGVADLEGTNIWTFASEGDTTLIALFLVNMVVWAPLAVDIPNITRFVATAPGRRGFLRRNRNVIVAQFAVLPVMQTWIAFIGAVSFIVTGNWNPIDVIREQSTGAVLGVLLVMVLLAQWSTNTAANVVPAALNFVNAFAPRLSYRMGVVLAGVVGTAVMPWLLLENLFTFLSYYGGFIAAIAGIMIADYYVLRRRRVNVPDLYRPDGQYRYARGFNPAALIAWFSASAIALWQPDYAYIIGFPVAFAVYLVLMKAWILPRHPQAEIDAERPDEYLATSVGASWVYDSATDSFSRPTVAELPQDRARSDI</sequence>
<dbReference type="InterPro" id="IPR001248">
    <property type="entry name" value="Pur-cyt_permease"/>
</dbReference>
<keyword evidence="4 7" id="KW-1133">Transmembrane helix</keyword>
<feature type="transmembrane region" description="Helical" evidence="7">
    <location>
        <begin position="232"/>
        <end position="250"/>
    </location>
</feature>
<dbReference type="PANTHER" id="PTHR30618">
    <property type="entry name" value="NCS1 FAMILY PURINE/PYRIMIDINE TRANSPORTER"/>
    <property type="match status" value="1"/>
</dbReference>
<evidence type="ECO:0000256" key="5">
    <source>
        <dbReference type="ARBA" id="ARBA00023136"/>
    </source>
</evidence>
<dbReference type="Pfam" id="PF02133">
    <property type="entry name" value="Transp_cyt_pur"/>
    <property type="match status" value="1"/>
</dbReference>
<dbReference type="Gene3D" id="1.10.4160.10">
    <property type="entry name" value="Hydantoin permease"/>
    <property type="match status" value="1"/>
</dbReference>
<comment type="similarity">
    <text evidence="2">Belongs to the purine-cytosine permease (2.A.39) family.</text>
</comment>
<proteinExistence type="inferred from homology"/>
<evidence type="ECO:0000256" key="7">
    <source>
        <dbReference type="SAM" id="Phobius"/>
    </source>
</evidence>
<keyword evidence="9" id="KW-1185">Reference proteome</keyword>
<keyword evidence="3 7" id="KW-0812">Transmembrane</keyword>